<keyword evidence="2" id="KW-1185">Reference proteome</keyword>
<comment type="caution">
    <text evidence="1">The sequence shown here is derived from an EMBL/GenBank/DDBJ whole genome shotgun (WGS) entry which is preliminary data.</text>
</comment>
<protein>
    <submittedName>
        <fullName evidence="1">Uncharacterized protein</fullName>
    </submittedName>
</protein>
<name>A0ABQ5B3F5_9ASTR</name>
<gene>
    <name evidence="1" type="ORF">Tco_0843485</name>
</gene>
<proteinExistence type="predicted"/>
<evidence type="ECO:0000313" key="2">
    <source>
        <dbReference type="Proteomes" id="UP001151760"/>
    </source>
</evidence>
<reference evidence="1" key="2">
    <citation type="submission" date="2022-01" db="EMBL/GenBank/DDBJ databases">
        <authorList>
            <person name="Yamashiro T."/>
            <person name="Shiraishi A."/>
            <person name="Satake H."/>
            <person name="Nakayama K."/>
        </authorList>
    </citation>
    <scope>NUCLEOTIDE SEQUENCE</scope>
</reference>
<evidence type="ECO:0000313" key="1">
    <source>
        <dbReference type="EMBL" id="GJT09023.1"/>
    </source>
</evidence>
<reference evidence="1" key="1">
    <citation type="journal article" date="2022" name="Int. J. Mol. Sci.">
        <title>Draft Genome of Tanacetum Coccineum: Genomic Comparison of Closely Related Tanacetum-Family Plants.</title>
        <authorList>
            <person name="Yamashiro T."/>
            <person name="Shiraishi A."/>
            <person name="Nakayama K."/>
            <person name="Satake H."/>
        </authorList>
    </citation>
    <scope>NUCLEOTIDE SEQUENCE</scope>
</reference>
<dbReference type="Proteomes" id="UP001151760">
    <property type="component" value="Unassembled WGS sequence"/>
</dbReference>
<organism evidence="1 2">
    <name type="scientific">Tanacetum coccineum</name>
    <dbReference type="NCBI Taxonomy" id="301880"/>
    <lineage>
        <taxon>Eukaryota</taxon>
        <taxon>Viridiplantae</taxon>
        <taxon>Streptophyta</taxon>
        <taxon>Embryophyta</taxon>
        <taxon>Tracheophyta</taxon>
        <taxon>Spermatophyta</taxon>
        <taxon>Magnoliopsida</taxon>
        <taxon>eudicotyledons</taxon>
        <taxon>Gunneridae</taxon>
        <taxon>Pentapetalae</taxon>
        <taxon>asterids</taxon>
        <taxon>campanulids</taxon>
        <taxon>Asterales</taxon>
        <taxon>Asteraceae</taxon>
        <taxon>Asteroideae</taxon>
        <taxon>Anthemideae</taxon>
        <taxon>Anthemidinae</taxon>
        <taxon>Tanacetum</taxon>
    </lineage>
</organism>
<sequence length="155" mass="17280">MDVPVMNMEEDLAALFGDDDFEDDASDGFDEEEVWEDLSTAFWVPRFWTMGKLCRGVNQVIVSQHGQGCRQMGSRLVLKAKTSGQPDWTQRDEMIAKLTQQLREHTDAVHFGIEETDCSIGDKTTMTSVVLLGIVDGLDGTERGYQGRCLGEVVS</sequence>
<accession>A0ABQ5B3F5</accession>
<dbReference type="EMBL" id="BQNB010012876">
    <property type="protein sequence ID" value="GJT09023.1"/>
    <property type="molecule type" value="Genomic_DNA"/>
</dbReference>